<dbReference type="GO" id="GO:0051537">
    <property type="term" value="F:2 iron, 2 sulfur cluster binding"/>
    <property type="evidence" value="ECO:0007669"/>
    <property type="project" value="UniProtKB-KW"/>
</dbReference>
<dbReference type="AlphaFoldDB" id="A0ABD3PKN7"/>
<protein>
    <recommendedName>
        <fullName evidence="7">Iron-binding zinc finger CDGSH type domain-containing protein</fullName>
    </recommendedName>
</protein>
<evidence type="ECO:0000313" key="9">
    <source>
        <dbReference type="Proteomes" id="UP001516023"/>
    </source>
</evidence>
<comment type="caution">
    <text evidence="8">The sequence shown here is derived from an EMBL/GenBank/DDBJ whole genome shotgun (WGS) entry which is preliminary data.</text>
</comment>
<proteinExistence type="predicted"/>
<keyword evidence="6" id="KW-1133">Transmembrane helix</keyword>
<reference evidence="8 9" key="1">
    <citation type="journal article" date="2020" name="G3 (Bethesda)">
        <title>Improved Reference Genome for Cyclotella cryptica CCMP332, a Model for Cell Wall Morphogenesis, Salinity Adaptation, and Lipid Production in Diatoms (Bacillariophyta).</title>
        <authorList>
            <person name="Roberts W.R."/>
            <person name="Downey K.M."/>
            <person name="Ruck E.C."/>
            <person name="Traller J.C."/>
            <person name="Alverson A.J."/>
        </authorList>
    </citation>
    <scope>NUCLEOTIDE SEQUENCE [LARGE SCALE GENOMIC DNA]</scope>
    <source>
        <strain evidence="8 9">CCMP332</strain>
    </source>
</reference>
<dbReference type="Proteomes" id="UP001516023">
    <property type="component" value="Unassembled WGS sequence"/>
</dbReference>
<evidence type="ECO:0000256" key="6">
    <source>
        <dbReference type="SAM" id="Phobius"/>
    </source>
</evidence>
<evidence type="ECO:0000256" key="1">
    <source>
        <dbReference type="ARBA" id="ARBA00022714"/>
    </source>
</evidence>
<evidence type="ECO:0000256" key="3">
    <source>
        <dbReference type="ARBA" id="ARBA00023004"/>
    </source>
</evidence>
<organism evidence="8 9">
    <name type="scientific">Cyclotella cryptica</name>
    <dbReference type="NCBI Taxonomy" id="29204"/>
    <lineage>
        <taxon>Eukaryota</taxon>
        <taxon>Sar</taxon>
        <taxon>Stramenopiles</taxon>
        <taxon>Ochrophyta</taxon>
        <taxon>Bacillariophyta</taxon>
        <taxon>Coscinodiscophyceae</taxon>
        <taxon>Thalassiosirophycidae</taxon>
        <taxon>Stephanodiscales</taxon>
        <taxon>Stephanodiscaceae</taxon>
        <taxon>Cyclotella</taxon>
    </lineage>
</organism>
<feature type="transmembrane region" description="Helical" evidence="6">
    <location>
        <begin position="205"/>
        <end position="226"/>
    </location>
</feature>
<dbReference type="InterPro" id="IPR042216">
    <property type="entry name" value="MitoNEET_CISD"/>
</dbReference>
<dbReference type="EMBL" id="JABMIG020000166">
    <property type="protein sequence ID" value="KAL3787896.1"/>
    <property type="molecule type" value="Genomic_DNA"/>
</dbReference>
<dbReference type="PANTHER" id="PTHR13680">
    <property type="entry name" value="CDGSH IRON-SULFUR DOMAIN-CONTAINING PROTEIN 1"/>
    <property type="match status" value="1"/>
</dbReference>
<evidence type="ECO:0000259" key="7">
    <source>
        <dbReference type="SMART" id="SM00704"/>
    </source>
</evidence>
<evidence type="ECO:0000313" key="8">
    <source>
        <dbReference type="EMBL" id="KAL3787896.1"/>
    </source>
</evidence>
<accession>A0ABD3PKN7</accession>
<keyword evidence="3" id="KW-0408">Iron</keyword>
<dbReference type="GO" id="GO:0005739">
    <property type="term" value="C:mitochondrion"/>
    <property type="evidence" value="ECO:0007669"/>
    <property type="project" value="UniProtKB-ARBA"/>
</dbReference>
<evidence type="ECO:0000256" key="2">
    <source>
        <dbReference type="ARBA" id="ARBA00022723"/>
    </source>
</evidence>
<keyword evidence="9" id="KW-1185">Reference proteome</keyword>
<feature type="transmembrane region" description="Helical" evidence="6">
    <location>
        <begin position="291"/>
        <end position="320"/>
    </location>
</feature>
<keyword evidence="4" id="KW-0411">Iron-sulfur</keyword>
<evidence type="ECO:0000256" key="5">
    <source>
        <dbReference type="ARBA" id="ARBA00034078"/>
    </source>
</evidence>
<feature type="domain" description="Iron-binding zinc finger CDGSH type" evidence="7">
    <location>
        <begin position="97"/>
        <end position="134"/>
    </location>
</feature>
<dbReference type="PANTHER" id="PTHR13680:SF5">
    <property type="entry name" value="CDGSH IRON-SULFUR DOMAIN-CONTAINING PROTEIN 1"/>
    <property type="match status" value="1"/>
</dbReference>
<name>A0ABD3PKN7_9STRA</name>
<keyword evidence="6" id="KW-0812">Transmembrane</keyword>
<keyword evidence="1" id="KW-0001">2Fe-2S</keyword>
<dbReference type="InterPro" id="IPR045131">
    <property type="entry name" value="CISD1/2"/>
</dbReference>
<gene>
    <name evidence="8" type="ORF">HJC23_000138</name>
</gene>
<sequence length="329" mass="36400">MIMILPSHFSHEQRCAHEVSYSLNEDRAILFICRLIHTRTTMRRILLTITLLTTPTTHSFLLAPSSSFLTSPTMSSTTRLHTTSKKINHKIDTDATKVVHQQSMELGEKNGYCRCWKSDTFPYCNGAHMVHNKETGDNVGPLIVMTEKLVGEGSSSTNREAVTIREEEGSTTWGDRLKKVLGLSKQEDGDGLTTRERLAKMGLSALLSYGWVSNMSYAVTLSLSWYGFSKKTGLSPLAPGQWKPFLAVYAGFYVFNNIIRPLRFGASVVVSKYFDNFVGFIQRKTNLSRKWSIAVVVFLANVLGTFTAMGVGVSLASAAAGVPIFPPKA</sequence>
<evidence type="ECO:0000256" key="4">
    <source>
        <dbReference type="ARBA" id="ARBA00023014"/>
    </source>
</evidence>
<keyword evidence="6" id="KW-0472">Membrane</keyword>
<dbReference type="Gene3D" id="3.40.5.90">
    <property type="entry name" value="CDGSH iron-sulfur domain, mitoNEET-type"/>
    <property type="match status" value="1"/>
</dbReference>
<comment type="cofactor">
    <cofactor evidence="5">
        <name>[2Fe-2S] cluster</name>
        <dbReference type="ChEBI" id="CHEBI:190135"/>
    </cofactor>
</comment>
<feature type="transmembrane region" description="Helical" evidence="6">
    <location>
        <begin position="246"/>
        <end position="270"/>
    </location>
</feature>
<dbReference type="SMART" id="SM00704">
    <property type="entry name" value="ZnF_CDGSH"/>
    <property type="match status" value="1"/>
</dbReference>
<dbReference type="GO" id="GO:0046872">
    <property type="term" value="F:metal ion binding"/>
    <property type="evidence" value="ECO:0007669"/>
    <property type="project" value="UniProtKB-KW"/>
</dbReference>
<keyword evidence="2" id="KW-0479">Metal-binding</keyword>
<dbReference type="InterPro" id="IPR018967">
    <property type="entry name" value="FeS-contain_CDGSH-typ"/>
</dbReference>